<feature type="transmembrane region" description="Helical" evidence="1">
    <location>
        <begin position="104"/>
        <end position="123"/>
    </location>
</feature>
<evidence type="ECO:0000313" key="3">
    <source>
        <dbReference type="Proteomes" id="UP000323188"/>
    </source>
</evidence>
<name>A0A5B2TVT4_9FLAO</name>
<proteinExistence type="predicted"/>
<evidence type="ECO:0000313" key="2">
    <source>
        <dbReference type="EMBL" id="KAA2218637.1"/>
    </source>
</evidence>
<feature type="transmembrane region" description="Helical" evidence="1">
    <location>
        <begin position="81"/>
        <end position="98"/>
    </location>
</feature>
<evidence type="ECO:0000256" key="1">
    <source>
        <dbReference type="SAM" id="Phobius"/>
    </source>
</evidence>
<accession>A0A5B2TVT4</accession>
<gene>
    <name evidence="2" type="ORF">F0361_03160</name>
</gene>
<protein>
    <recommendedName>
        <fullName evidence="4">Transmembrane protein</fullName>
    </recommendedName>
</protein>
<feature type="transmembrane region" description="Helical" evidence="1">
    <location>
        <begin position="153"/>
        <end position="173"/>
    </location>
</feature>
<feature type="transmembrane region" description="Helical" evidence="1">
    <location>
        <begin position="42"/>
        <end position="60"/>
    </location>
</feature>
<dbReference type="EMBL" id="VUOE01000001">
    <property type="protein sequence ID" value="KAA2218637.1"/>
    <property type="molecule type" value="Genomic_DNA"/>
</dbReference>
<keyword evidence="1" id="KW-1133">Transmembrane helix</keyword>
<feature type="transmembrane region" description="Helical" evidence="1">
    <location>
        <begin position="7"/>
        <end position="27"/>
    </location>
</feature>
<sequence>MKLFFHTISYIFHPIFVPIAGTAAYFLTTPKYSPLEIQSGNILPIFILTVIIPIITFLILKNLGVTNSIFLNSVNERRYPLFIHIILLGLILFKVIPNNYIAELYYYFVGLMGASFACLLLIYFNFKTSLHAVGIAGILMYLINLSIHFEINIIIAIGFMTLMTGIVVSARLYLKAHSKLEIIVGLLIGLLSQLLTVKFWL</sequence>
<reference evidence="2 3" key="1">
    <citation type="submission" date="2019-09" db="EMBL/GenBank/DDBJ databases">
        <authorList>
            <person name="Khan S.A."/>
            <person name="Jeon C.O."/>
            <person name="Chun B.H."/>
            <person name="Jeong S.E."/>
        </authorList>
    </citation>
    <scope>NUCLEOTIDE SEQUENCE [LARGE SCALE GENOMIC DNA]</scope>
    <source>
        <strain evidence="2 3">KCTC 42508</strain>
    </source>
</reference>
<dbReference type="Proteomes" id="UP000323188">
    <property type="component" value="Unassembled WGS sequence"/>
</dbReference>
<dbReference type="AlphaFoldDB" id="A0A5B2TVT4"/>
<comment type="caution">
    <text evidence="2">The sequence shown here is derived from an EMBL/GenBank/DDBJ whole genome shotgun (WGS) entry which is preliminary data.</text>
</comment>
<organism evidence="2 3">
    <name type="scientific">Maribacter flavus</name>
    <dbReference type="NCBI Taxonomy" id="1658664"/>
    <lineage>
        <taxon>Bacteria</taxon>
        <taxon>Pseudomonadati</taxon>
        <taxon>Bacteroidota</taxon>
        <taxon>Flavobacteriia</taxon>
        <taxon>Flavobacteriales</taxon>
        <taxon>Flavobacteriaceae</taxon>
        <taxon>Maribacter</taxon>
    </lineage>
</organism>
<evidence type="ECO:0008006" key="4">
    <source>
        <dbReference type="Google" id="ProtNLM"/>
    </source>
</evidence>
<keyword evidence="1" id="KW-0812">Transmembrane</keyword>
<feature type="transmembrane region" description="Helical" evidence="1">
    <location>
        <begin position="180"/>
        <end position="200"/>
    </location>
</feature>
<feature type="transmembrane region" description="Helical" evidence="1">
    <location>
        <begin position="130"/>
        <end position="147"/>
    </location>
</feature>
<keyword evidence="1" id="KW-0472">Membrane</keyword>
<dbReference type="RefSeq" id="WP_154917187.1">
    <property type="nucleotide sequence ID" value="NZ_VUOE01000001.1"/>
</dbReference>